<evidence type="ECO:0000256" key="1">
    <source>
        <dbReference type="ARBA" id="ARBA00004240"/>
    </source>
</evidence>
<evidence type="ECO:0000256" key="2">
    <source>
        <dbReference type="ARBA" id="ARBA00005927"/>
    </source>
</evidence>
<organism evidence="8 9">
    <name type="scientific">Anopheles culicifacies</name>
    <dbReference type="NCBI Taxonomy" id="139723"/>
    <lineage>
        <taxon>Eukaryota</taxon>
        <taxon>Metazoa</taxon>
        <taxon>Ecdysozoa</taxon>
        <taxon>Arthropoda</taxon>
        <taxon>Hexapoda</taxon>
        <taxon>Insecta</taxon>
        <taxon>Pterygota</taxon>
        <taxon>Neoptera</taxon>
        <taxon>Endopterygota</taxon>
        <taxon>Diptera</taxon>
        <taxon>Nematocera</taxon>
        <taxon>Culicoidea</taxon>
        <taxon>Culicidae</taxon>
        <taxon>Anophelinae</taxon>
        <taxon>Anopheles</taxon>
        <taxon>culicifacies species complex</taxon>
    </lineage>
</organism>
<protein>
    <recommendedName>
        <fullName evidence="7">Sec16 Sec23-binding domain-containing protein</fullName>
    </recommendedName>
</protein>
<evidence type="ECO:0000256" key="3">
    <source>
        <dbReference type="ARBA" id="ARBA00022448"/>
    </source>
</evidence>
<feature type="compositionally biased region" description="Acidic residues" evidence="6">
    <location>
        <begin position="643"/>
        <end position="657"/>
    </location>
</feature>
<dbReference type="EMBL" id="AXCM01008841">
    <property type="status" value="NOT_ANNOTATED_CDS"/>
    <property type="molecule type" value="Genomic_DNA"/>
</dbReference>
<feature type="compositionally biased region" description="Basic and acidic residues" evidence="6">
    <location>
        <begin position="179"/>
        <end position="189"/>
    </location>
</feature>
<proteinExistence type="inferred from homology"/>
<keyword evidence="3" id="KW-0813">Transport</keyword>
<comment type="subcellular location">
    <subcellularLocation>
        <location evidence="1">Endoplasmic reticulum</location>
    </subcellularLocation>
</comment>
<dbReference type="GO" id="GO:0012507">
    <property type="term" value="C:ER to Golgi transport vesicle membrane"/>
    <property type="evidence" value="ECO:0007669"/>
    <property type="project" value="TreeGrafter"/>
</dbReference>
<sequence length="952" mass="107011">MMEPERLTPRKFPEIHPIVSVSAGLLISTKNRLTMNGMADTVKIYSLGYNDASRKLFQTYPGPLVKGVTHKKSVIEFCEEQLRHGPPYSGALAMIKSRGNSINSLHSSSLAAGVNRSSFALLWNYIILLLRQNGTFVGTDISELLMRNKEEYPFESLQASVTRSANISGRNSSLSQAVAEREADARQEGDSEEAGEASQEGGDAQDALVEAAPKPLTELEITDKFRSYLLYGNISEALEWATEHNLWGHALFLASKVDSRQHANVMMKFANKLTLNDPLQTLYQLLSGRTPASVTSVLDEKWGDWRPHLAMLMSNSSAKPELIKKSITTLGDTLLHRGDLYAAHFCYLLSDVAFGRFADVKQDVTGRQAGCDGNSGTVRLVLLGAAHHNRSFREVSTNESIMMTEIYEYARSLNEDRYTIAELQRFKYLLACRMLDQGMQLKCLLYMEQIADQIQYDPYSYDADFVRKVYTLGDRLKYYDPVMEKALDESVNNTGRGNIYADVEDPQWLKRLNEILLNSSSNGASHYNNASDGQAANYDYSSYAYGADQTQTASAVAQERQLSVTEPPYATESNDINKQFNEISQQLGQLNLQYNEQQQPSEGQQYPSSQPNAAPYELNPSALRTQEQTWRQQQHHPQHYQQEEEDHDLDEEDEEAKECDRSSLSPSPGIDAIQEEIAAGDHATAFDYHRPSQQQQRDACVSSIITDGNDNGSRDSATSSPLSETFRGNYCANKCGVKHVHTLQQQRHLNQQQQQQQAVHHRRQATFKAITTRSHTNQHHARVPVKHVQFNVLKSGPAAPKPVPSQLAVRKVRKKRRKVSITEGAPGHGAAMLPATQMCPERRGTGMKLSKAYLYSARSRREGFLPNRDVVYNGTYPIDMPFCSRFKDYNYSGESTDTAENSDARTGEPVIDEGIRDYFEGIEFGSLRRRRRHSVSNRSERSVLTYAIDEPL</sequence>
<comment type="similarity">
    <text evidence="2">Belongs to the SEC16 family.</text>
</comment>
<evidence type="ECO:0000256" key="4">
    <source>
        <dbReference type="ARBA" id="ARBA00022824"/>
    </source>
</evidence>
<dbReference type="STRING" id="139723.A0A182LRC8"/>
<evidence type="ECO:0000256" key="5">
    <source>
        <dbReference type="ARBA" id="ARBA00022892"/>
    </source>
</evidence>
<reference evidence="9" key="1">
    <citation type="submission" date="2013-09" db="EMBL/GenBank/DDBJ databases">
        <title>The Genome Sequence of Anopheles culicifacies species A.</title>
        <authorList>
            <consortium name="The Broad Institute Genomics Platform"/>
            <person name="Neafsey D.E."/>
            <person name="Besansky N."/>
            <person name="Howell P."/>
            <person name="Walton C."/>
            <person name="Young S.K."/>
            <person name="Zeng Q."/>
            <person name="Gargeya S."/>
            <person name="Fitzgerald M."/>
            <person name="Haas B."/>
            <person name="Abouelleil A."/>
            <person name="Allen A.W."/>
            <person name="Alvarado L."/>
            <person name="Arachchi H.M."/>
            <person name="Berlin A.M."/>
            <person name="Chapman S.B."/>
            <person name="Gainer-Dewar J."/>
            <person name="Goldberg J."/>
            <person name="Griggs A."/>
            <person name="Gujja S."/>
            <person name="Hansen M."/>
            <person name="Howarth C."/>
            <person name="Imamovic A."/>
            <person name="Ireland A."/>
            <person name="Larimer J."/>
            <person name="McCowan C."/>
            <person name="Murphy C."/>
            <person name="Pearson M."/>
            <person name="Poon T.W."/>
            <person name="Priest M."/>
            <person name="Roberts A."/>
            <person name="Saif S."/>
            <person name="Shea T."/>
            <person name="Sisk P."/>
            <person name="Sykes S."/>
            <person name="Wortman J."/>
            <person name="Nusbaum C."/>
            <person name="Birren B."/>
        </authorList>
    </citation>
    <scope>NUCLEOTIDE SEQUENCE [LARGE SCALE GENOMIC DNA]</scope>
    <source>
        <strain evidence="9">A-37</strain>
    </source>
</reference>
<dbReference type="GO" id="GO:0070971">
    <property type="term" value="C:endoplasmic reticulum exit site"/>
    <property type="evidence" value="ECO:0007669"/>
    <property type="project" value="TreeGrafter"/>
</dbReference>
<feature type="region of interest" description="Disordered" evidence="6">
    <location>
        <begin position="596"/>
        <end position="669"/>
    </location>
</feature>
<feature type="region of interest" description="Disordered" evidence="6">
    <location>
        <begin position="704"/>
        <end position="723"/>
    </location>
</feature>
<dbReference type="Gene3D" id="1.25.40.1030">
    <property type="match status" value="1"/>
</dbReference>
<dbReference type="GO" id="GO:0070973">
    <property type="term" value="P:protein localization to endoplasmic reticulum exit site"/>
    <property type="evidence" value="ECO:0007669"/>
    <property type="project" value="TreeGrafter"/>
</dbReference>
<evidence type="ECO:0000256" key="6">
    <source>
        <dbReference type="SAM" id="MobiDB-lite"/>
    </source>
</evidence>
<feature type="domain" description="Sec16 Sec23-binding" evidence="7">
    <location>
        <begin position="226"/>
        <end position="477"/>
    </location>
</feature>
<dbReference type="PANTHER" id="PTHR13402:SF6">
    <property type="entry name" value="SECRETORY 16, ISOFORM I"/>
    <property type="match status" value="1"/>
</dbReference>
<dbReference type="PANTHER" id="PTHR13402">
    <property type="entry name" value="RGPR-RELATED"/>
    <property type="match status" value="1"/>
</dbReference>
<feature type="compositionally biased region" description="Polar residues" evidence="6">
    <location>
        <begin position="596"/>
        <end position="612"/>
    </location>
</feature>
<keyword evidence="9" id="KW-1185">Reference proteome</keyword>
<name>A0A182LRC8_9DIPT</name>
<accession>A0A182LRC8</accession>
<evidence type="ECO:0000259" key="7">
    <source>
        <dbReference type="Pfam" id="PF12931"/>
    </source>
</evidence>
<reference evidence="8" key="2">
    <citation type="submission" date="2020-05" db="UniProtKB">
        <authorList>
            <consortium name="EnsemblMetazoa"/>
        </authorList>
    </citation>
    <scope>IDENTIFICATION</scope>
    <source>
        <strain evidence="8">A-37</strain>
    </source>
</reference>
<feature type="compositionally biased region" description="Polar residues" evidence="6">
    <location>
        <begin position="622"/>
        <end position="631"/>
    </location>
</feature>
<dbReference type="GO" id="GO:0016192">
    <property type="term" value="P:vesicle-mediated transport"/>
    <property type="evidence" value="ECO:0007669"/>
    <property type="project" value="UniProtKB-KW"/>
</dbReference>
<dbReference type="Pfam" id="PF12931">
    <property type="entry name" value="TPR_Sec16"/>
    <property type="match status" value="1"/>
</dbReference>
<keyword evidence="5" id="KW-0931">ER-Golgi transport</keyword>
<dbReference type="GO" id="GO:0007030">
    <property type="term" value="P:Golgi organization"/>
    <property type="evidence" value="ECO:0007669"/>
    <property type="project" value="TreeGrafter"/>
</dbReference>
<dbReference type="InterPro" id="IPR024298">
    <property type="entry name" value="Sec16_Sec23-bd"/>
</dbReference>
<dbReference type="EnsemblMetazoa" id="ACUA000060-RA">
    <property type="protein sequence ID" value="ACUA000060-PA"/>
    <property type="gene ID" value="ACUA000060"/>
</dbReference>
<keyword evidence="4" id="KW-0256">Endoplasmic reticulum</keyword>
<dbReference type="AlphaFoldDB" id="A0A182LRC8"/>
<dbReference type="VEuPathDB" id="VectorBase:ACUA000060"/>
<evidence type="ECO:0000313" key="9">
    <source>
        <dbReference type="Proteomes" id="UP000075883"/>
    </source>
</evidence>
<feature type="region of interest" description="Disordered" evidence="6">
    <location>
        <begin position="172"/>
        <end position="204"/>
    </location>
</feature>
<evidence type="ECO:0000313" key="8">
    <source>
        <dbReference type="EnsemblMetazoa" id="ACUA000060-PA"/>
    </source>
</evidence>
<dbReference type="CDD" id="cd09233">
    <property type="entry name" value="ACE1-Sec16-like"/>
    <property type="match status" value="1"/>
</dbReference>
<dbReference type="Proteomes" id="UP000075883">
    <property type="component" value="Unassembled WGS sequence"/>
</dbReference>